<dbReference type="Pfam" id="PF03576">
    <property type="entry name" value="Peptidase_S58"/>
    <property type="match status" value="1"/>
</dbReference>
<feature type="region of interest" description="Disordered" evidence="2">
    <location>
        <begin position="298"/>
        <end position="319"/>
    </location>
</feature>
<organism evidence="3 4">
    <name type="scientific">Hoyosella subflava (strain DSM 45089 / JCM 17490 / NBRC 109087 / DQS3-9A1)</name>
    <name type="common">Amycolicicoccus subflavus</name>
    <dbReference type="NCBI Taxonomy" id="443218"/>
    <lineage>
        <taxon>Bacteria</taxon>
        <taxon>Bacillati</taxon>
        <taxon>Actinomycetota</taxon>
        <taxon>Actinomycetes</taxon>
        <taxon>Mycobacteriales</taxon>
        <taxon>Hoyosellaceae</taxon>
        <taxon>Hoyosella</taxon>
    </lineage>
</organism>
<dbReference type="InterPro" id="IPR016117">
    <property type="entry name" value="ArgJ-like_dom_sf"/>
</dbReference>
<dbReference type="RefSeq" id="WP_013808416.1">
    <property type="nucleotide sequence ID" value="NC_015564.1"/>
</dbReference>
<dbReference type="MEROPS" id="P01.101"/>
<dbReference type="KEGG" id="asd:AS9A_3629"/>
<dbReference type="STRING" id="443218.AS9A_3629"/>
<dbReference type="PANTHER" id="PTHR36512">
    <property type="entry name" value="D-AMINOPEPTIDASE"/>
    <property type="match status" value="1"/>
</dbReference>
<comment type="similarity">
    <text evidence="1">Belongs to the peptidase S58 family.</text>
</comment>
<sequence>MAGAAGTDRKAGAGNALTDVSGLLVGHWSRLDSDASLGSGWATGCTVVLAPEGAVASADVRGGGPGTRETDLLRPENTVQHVHGVLLSGGSAYGLSAAEGVMRWLEERGHGLAIGGEGLVVPIVAGAVIFDLPVGAWGNRPDAESGYSAAGAASRHFATGSAGAGTAARAGAIKGGVGTASVVLSAGPAAGATIGALLVVNPVGSVYSPKTGLPWGAESEIGNEFDLPQPSEEQIATAAALAAKGTVVNTTIGVVATDVPLDKAGCKRLAIAGQTGLTRAIRPAHSPLDGDTIFALSTGKGGVPDPETDSSVTPAPPHGIPAETGVLDALCAAAADCVERAIVHAVLDAAPVAGIPGYRDLFHAK</sequence>
<evidence type="ECO:0000256" key="1">
    <source>
        <dbReference type="ARBA" id="ARBA00007068"/>
    </source>
</evidence>
<dbReference type="eggNOG" id="COG3191">
    <property type="taxonomic scope" value="Bacteria"/>
</dbReference>
<gene>
    <name evidence="3" type="ordered locus">AS9A_3629</name>
</gene>
<evidence type="ECO:0000313" key="4">
    <source>
        <dbReference type="Proteomes" id="UP000009235"/>
    </source>
</evidence>
<proteinExistence type="inferred from homology"/>
<dbReference type="OrthoDB" id="9808347at2"/>
<dbReference type="HOGENOM" id="CLU_044458_0_0_11"/>
<dbReference type="Proteomes" id="UP000009235">
    <property type="component" value="Chromosome"/>
</dbReference>
<dbReference type="SUPFAM" id="SSF56266">
    <property type="entry name" value="DmpA/ArgJ-like"/>
    <property type="match status" value="1"/>
</dbReference>
<evidence type="ECO:0000256" key="2">
    <source>
        <dbReference type="SAM" id="MobiDB-lite"/>
    </source>
</evidence>
<dbReference type="CDD" id="cd02252">
    <property type="entry name" value="nylC_like"/>
    <property type="match status" value="1"/>
</dbReference>
<evidence type="ECO:0000313" key="3">
    <source>
        <dbReference type="EMBL" id="AEF42067.1"/>
    </source>
</evidence>
<dbReference type="InterPro" id="IPR005321">
    <property type="entry name" value="Peptidase_S58_DmpA"/>
</dbReference>
<dbReference type="GO" id="GO:0004177">
    <property type="term" value="F:aminopeptidase activity"/>
    <property type="evidence" value="ECO:0007669"/>
    <property type="project" value="TreeGrafter"/>
</dbReference>
<protein>
    <submittedName>
        <fullName evidence="3">Putative peptidase</fullName>
    </submittedName>
</protein>
<name>F6ES63_HOYSD</name>
<dbReference type="EMBL" id="CP002786">
    <property type="protein sequence ID" value="AEF42067.1"/>
    <property type="molecule type" value="Genomic_DNA"/>
</dbReference>
<keyword evidence="4" id="KW-1185">Reference proteome</keyword>
<dbReference type="Gene3D" id="3.60.70.12">
    <property type="entry name" value="L-amino peptidase D-ALA esterase/amidase"/>
    <property type="match status" value="1"/>
</dbReference>
<dbReference type="AlphaFoldDB" id="F6ES63"/>
<dbReference type="PANTHER" id="PTHR36512:SF3">
    <property type="entry name" value="BLR5678 PROTEIN"/>
    <property type="match status" value="1"/>
</dbReference>
<accession>F6ES63</accession>
<reference evidence="3 4" key="1">
    <citation type="journal article" date="2011" name="J. Bacteriol.">
        <title>Complete genome sequence of Amycolicicoccus subflavus DQS3-9A1T, an actinomycete isolated from crude oil-polluted soil.</title>
        <authorList>
            <person name="Cai M."/>
            <person name="Chen W.M."/>
            <person name="Nie Y."/>
            <person name="Chi C.Q."/>
            <person name="Wang Y.N."/>
            <person name="Tang Y.Q."/>
            <person name="Li G.Y."/>
            <person name="Wu X.L."/>
        </authorList>
    </citation>
    <scope>NUCLEOTIDE SEQUENCE [LARGE SCALE GENOMIC DNA]</scope>
    <source>
        <strain evidence="4">DSM 45089 / DQS3-9A1</strain>
    </source>
</reference>